<dbReference type="GO" id="GO:0005634">
    <property type="term" value="C:nucleus"/>
    <property type="evidence" value="ECO:0007669"/>
    <property type="project" value="UniProtKB-SubCell"/>
</dbReference>
<dbReference type="AlphaFoldDB" id="A0A834XVG6"/>
<evidence type="ECO:0000256" key="5">
    <source>
        <dbReference type="ARBA" id="ARBA00022838"/>
    </source>
</evidence>
<keyword evidence="3 10" id="KW-0132">Cell division</keyword>
<dbReference type="Proteomes" id="UP000639338">
    <property type="component" value="Unassembled WGS sequence"/>
</dbReference>
<dbReference type="EMBL" id="JACMRX010000003">
    <property type="protein sequence ID" value="KAF7992362.1"/>
    <property type="molecule type" value="Genomic_DNA"/>
</dbReference>
<feature type="compositionally biased region" description="Basic and acidic residues" evidence="12">
    <location>
        <begin position="24"/>
        <end position="38"/>
    </location>
</feature>
<dbReference type="GO" id="GO:0031262">
    <property type="term" value="C:Ndc80 complex"/>
    <property type="evidence" value="ECO:0007669"/>
    <property type="project" value="UniProtKB-UniRule"/>
</dbReference>
<dbReference type="InterPro" id="IPR005550">
    <property type="entry name" value="Kinetochore_Ndc80"/>
</dbReference>
<dbReference type="Gene3D" id="1.10.418.30">
    <property type="entry name" value="Ncd80 complex, Ncd80 subunit"/>
    <property type="match status" value="1"/>
</dbReference>
<evidence type="ECO:0000256" key="6">
    <source>
        <dbReference type="ARBA" id="ARBA00023054"/>
    </source>
</evidence>
<keyword evidence="6 11" id="KW-0175">Coiled coil</keyword>
<evidence type="ECO:0000256" key="12">
    <source>
        <dbReference type="SAM" id="MobiDB-lite"/>
    </source>
</evidence>
<keyword evidence="15" id="KW-1185">Reference proteome</keyword>
<dbReference type="InterPro" id="IPR038273">
    <property type="entry name" value="Ndc80_sf"/>
</dbReference>
<evidence type="ECO:0000313" key="14">
    <source>
        <dbReference type="EMBL" id="KAF7992362.1"/>
    </source>
</evidence>
<feature type="compositionally biased region" description="Polar residues" evidence="12">
    <location>
        <begin position="77"/>
        <end position="91"/>
    </location>
</feature>
<evidence type="ECO:0000256" key="8">
    <source>
        <dbReference type="ARBA" id="ARBA00023306"/>
    </source>
</evidence>
<protein>
    <recommendedName>
        <fullName evidence="10">Kinetochore protein NDC80</fullName>
    </recommendedName>
</protein>
<name>A0A834XVG6_APHGI</name>
<dbReference type="PANTHER" id="PTHR10643:SF2">
    <property type="entry name" value="KINETOCHORE PROTEIN NDC80 HOMOLOG"/>
    <property type="match status" value="1"/>
</dbReference>
<evidence type="ECO:0000256" key="4">
    <source>
        <dbReference type="ARBA" id="ARBA00022776"/>
    </source>
</evidence>
<feature type="compositionally biased region" description="Polar residues" evidence="12">
    <location>
        <begin position="1"/>
        <end position="14"/>
    </location>
</feature>
<feature type="region of interest" description="Disordered" evidence="12">
    <location>
        <begin position="1"/>
        <end position="136"/>
    </location>
</feature>
<keyword evidence="7 10" id="KW-0539">Nucleus</keyword>
<proteinExistence type="inferred from homology"/>
<evidence type="ECO:0000256" key="11">
    <source>
        <dbReference type="SAM" id="Coils"/>
    </source>
</evidence>
<keyword evidence="9 10" id="KW-0137">Centromere</keyword>
<evidence type="ECO:0000313" key="15">
    <source>
        <dbReference type="Proteomes" id="UP000639338"/>
    </source>
</evidence>
<dbReference type="GO" id="GO:0051301">
    <property type="term" value="P:cell division"/>
    <property type="evidence" value="ECO:0007669"/>
    <property type="project" value="UniProtKB-UniRule"/>
</dbReference>
<evidence type="ECO:0000259" key="13">
    <source>
        <dbReference type="Pfam" id="PF03801"/>
    </source>
</evidence>
<keyword evidence="8 10" id="KW-0131">Cell cycle</keyword>
<organism evidence="14 15">
    <name type="scientific">Aphidius gifuensis</name>
    <name type="common">Parasitoid wasp</name>
    <dbReference type="NCBI Taxonomy" id="684658"/>
    <lineage>
        <taxon>Eukaryota</taxon>
        <taxon>Metazoa</taxon>
        <taxon>Ecdysozoa</taxon>
        <taxon>Arthropoda</taxon>
        <taxon>Hexapoda</taxon>
        <taxon>Insecta</taxon>
        <taxon>Pterygota</taxon>
        <taxon>Neoptera</taxon>
        <taxon>Endopterygota</taxon>
        <taxon>Hymenoptera</taxon>
        <taxon>Apocrita</taxon>
        <taxon>Ichneumonoidea</taxon>
        <taxon>Braconidae</taxon>
        <taxon>Aphidiinae</taxon>
        <taxon>Aphidius</taxon>
    </lineage>
</organism>
<evidence type="ECO:0000256" key="1">
    <source>
        <dbReference type="ARBA" id="ARBA00007050"/>
    </source>
</evidence>
<feature type="coiled-coil region" evidence="11">
    <location>
        <begin position="489"/>
        <end position="562"/>
    </location>
</feature>
<comment type="subunit">
    <text evidence="10">Component of the NDC80 complex.</text>
</comment>
<dbReference type="GO" id="GO:0051315">
    <property type="term" value="P:attachment of mitotic spindle microtubules to kinetochore"/>
    <property type="evidence" value="ECO:0007669"/>
    <property type="project" value="UniProtKB-UniRule"/>
</dbReference>
<evidence type="ECO:0000256" key="3">
    <source>
        <dbReference type="ARBA" id="ARBA00022618"/>
    </source>
</evidence>
<dbReference type="OrthoDB" id="7459479at2759"/>
<comment type="function">
    <text evidence="10">Acts as a component of the essential kinetochore-associated NDC80 complex, which is required for chromosome segregation and spindle checkpoint activity.</text>
</comment>
<evidence type="ECO:0000256" key="9">
    <source>
        <dbReference type="ARBA" id="ARBA00023328"/>
    </source>
</evidence>
<evidence type="ECO:0000256" key="7">
    <source>
        <dbReference type="ARBA" id="ARBA00023242"/>
    </source>
</evidence>
<keyword evidence="4 10" id="KW-0498">Mitosis</keyword>
<accession>A0A834XVG6</accession>
<gene>
    <name evidence="14" type="ORF">HCN44_001687</name>
</gene>
<comment type="similarity">
    <text evidence="1 10">Belongs to the NDC80/HEC1 family.</text>
</comment>
<feature type="domain" description="Kinetochore protein Ndc80 CH" evidence="13">
    <location>
        <begin position="109"/>
        <end position="252"/>
    </location>
</feature>
<keyword evidence="2 10" id="KW-0158">Chromosome</keyword>
<evidence type="ECO:0000256" key="2">
    <source>
        <dbReference type="ARBA" id="ARBA00022454"/>
    </source>
</evidence>
<comment type="subcellular location">
    <subcellularLocation>
        <location evidence="10">Chromosome</location>
        <location evidence="10">Centromere</location>
        <location evidence="10">Kinetochore</location>
    </subcellularLocation>
    <subcellularLocation>
        <location evidence="10">Nucleus</location>
    </subcellularLocation>
</comment>
<keyword evidence="5 10" id="KW-0995">Kinetochore</keyword>
<sequence length="651" mass="75201">MRSSASTGRQSSYNPPLRVSTMCPDEKSVATTKSEGRRTFKPRPSSEGSGIPKLRIGSDSSDGSRKSNLKQPGKTPLRSTTIMSQRTSTGMTPRAGRFHSDLPTGPRGRSSSAERCSTLGSQKMSKKDTRNLTNKSTQEAMLNRIDEYFRKQEKLDTSLSAVLNKNNSSFKPITLDSVVTATQFLCKKLDITTKPPLTKANYINELPKYGKNLKYPGNISKSWLITANTPHSYHHVLGWISWLVEIVDLKEKAVERFGKQIRDLPRDNLFRALLDLYVLWNHKKIKEEKLAENQYLQTVAEYSNATTEIFDNAQKEFDDVANKKRTIKDNAAKISYELDEITKKLEALKNDEDKQLQYIDEQEKCKIKYGNDSKSYEIEMKEIDIESKKITNENNQLIDEIKKQPMNAQQRDVKEQECISWRNFLKNIDEHLEELTKEIYKLDMNFSKSQTDLSKALFIFNRSIVCGIPENIMGKKLSELQMPEKITFEQNAKDLLKEKRKVIDEVKNQMMIEYDKTMLSFNNLTNEHEKLQDKLESIRRDKNELDAKNSEIKNSIKQCKIQGQEDEIKIRNQIIKLKDDIQKIKQSMPNIDTLSDELQEVQDQVEARSKKKLFLEQSGLRFFGRLHSMLSNHHNDILNIMSKLNDIKSWS</sequence>
<evidence type="ECO:0000256" key="10">
    <source>
        <dbReference type="RuleBase" id="RU368072"/>
    </source>
</evidence>
<dbReference type="PANTHER" id="PTHR10643">
    <property type="entry name" value="KINETOCHORE PROTEIN NDC80"/>
    <property type="match status" value="1"/>
</dbReference>
<dbReference type="InterPro" id="IPR055260">
    <property type="entry name" value="Ndc80_CH"/>
</dbReference>
<reference evidence="14 15" key="1">
    <citation type="submission" date="2020-08" db="EMBL/GenBank/DDBJ databases">
        <title>Aphidius gifuensis genome sequencing and assembly.</title>
        <authorList>
            <person name="Du Z."/>
        </authorList>
    </citation>
    <scope>NUCLEOTIDE SEQUENCE [LARGE SCALE GENOMIC DNA]</scope>
    <source>
        <strain evidence="14">YNYX2018</strain>
        <tissue evidence="14">Adults</tissue>
    </source>
</reference>
<comment type="caution">
    <text evidence="14">The sequence shown here is derived from an EMBL/GenBank/DDBJ whole genome shotgun (WGS) entry which is preliminary data.</text>
</comment>
<dbReference type="Pfam" id="PF03801">
    <property type="entry name" value="Ndc80_HEC"/>
    <property type="match status" value="1"/>
</dbReference>
<feature type="compositionally biased region" description="Polar residues" evidence="12">
    <location>
        <begin position="109"/>
        <end position="123"/>
    </location>
</feature>